<protein>
    <submittedName>
        <fullName evidence="2">Uncharacterized protein</fullName>
    </submittedName>
</protein>
<reference evidence="3" key="1">
    <citation type="journal article" date="2016" name="Nat. Commun.">
        <title>The Gonium pectorale genome demonstrates co-option of cell cycle regulation during the evolution of multicellularity.</title>
        <authorList>
            <person name="Hanschen E.R."/>
            <person name="Marriage T.N."/>
            <person name="Ferris P.J."/>
            <person name="Hamaji T."/>
            <person name="Toyoda A."/>
            <person name="Fujiyama A."/>
            <person name="Neme R."/>
            <person name="Noguchi H."/>
            <person name="Minakuchi Y."/>
            <person name="Suzuki M."/>
            <person name="Kawai-Toyooka H."/>
            <person name="Smith D.R."/>
            <person name="Sparks H."/>
            <person name="Anderson J."/>
            <person name="Bakaric R."/>
            <person name="Luria V."/>
            <person name="Karger A."/>
            <person name="Kirschner M.W."/>
            <person name="Durand P.M."/>
            <person name="Michod R.E."/>
            <person name="Nozaki H."/>
            <person name="Olson B.J."/>
        </authorList>
    </citation>
    <scope>NUCLEOTIDE SEQUENCE [LARGE SCALE GENOMIC DNA]</scope>
    <source>
        <strain evidence="3">NIES-2863</strain>
    </source>
</reference>
<name>A0A150GRU0_GONPE</name>
<sequence length="188" mass="20631">MIDETSVNLLYTLRTGAAIDPRVRLRLGDYPTAALLLTQPLTLVLALAAPVLCERFRSGLAIANVVLPELCLLVSAAWTPAAGLLRVLSTQFLIGERRRIGRMFLVWRSVVVYRWLLRGLLGPSLSQILPYPELWVVMAGLLPVFFVSLRSFGGWRAPAVAVAAGYALVRMALSFATDALARGRSQRN</sequence>
<accession>A0A150GRU0</accession>
<keyword evidence="1" id="KW-0812">Transmembrane</keyword>
<organism evidence="2 3">
    <name type="scientific">Gonium pectorale</name>
    <name type="common">Green alga</name>
    <dbReference type="NCBI Taxonomy" id="33097"/>
    <lineage>
        <taxon>Eukaryota</taxon>
        <taxon>Viridiplantae</taxon>
        <taxon>Chlorophyta</taxon>
        <taxon>core chlorophytes</taxon>
        <taxon>Chlorophyceae</taxon>
        <taxon>CS clade</taxon>
        <taxon>Chlamydomonadales</taxon>
        <taxon>Volvocaceae</taxon>
        <taxon>Gonium</taxon>
    </lineage>
</organism>
<evidence type="ECO:0000256" key="1">
    <source>
        <dbReference type="SAM" id="Phobius"/>
    </source>
</evidence>
<proteinExistence type="predicted"/>
<dbReference type="AlphaFoldDB" id="A0A150GRU0"/>
<feature type="transmembrane region" description="Helical" evidence="1">
    <location>
        <begin position="60"/>
        <end position="79"/>
    </location>
</feature>
<comment type="caution">
    <text evidence="2">The sequence shown here is derived from an EMBL/GenBank/DDBJ whole genome shotgun (WGS) entry which is preliminary data.</text>
</comment>
<keyword evidence="3" id="KW-1185">Reference proteome</keyword>
<dbReference type="Proteomes" id="UP000075714">
    <property type="component" value="Unassembled WGS sequence"/>
</dbReference>
<evidence type="ECO:0000313" key="3">
    <source>
        <dbReference type="Proteomes" id="UP000075714"/>
    </source>
</evidence>
<keyword evidence="1" id="KW-0472">Membrane</keyword>
<gene>
    <name evidence="2" type="ORF">GPECTOR_9g502</name>
</gene>
<keyword evidence="1" id="KW-1133">Transmembrane helix</keyword>
<dbReference type="EMBL" id="LSYV01000010">
    <property type="protein sequence ID" value="KXZ52458.1"/>
    <property type="molecule type" value="Genomic_DNA"/>
</dbReference>
<feature type="transmembrane region" description="Helical" evidence="1">
    <location>
        <begin position="128"/>
        <end position="147"/>
    </location>
</feature>
<dbReference type="OrthoDB" id="550381at2759"/>
<evidence type="ECO:0000313" key="2">
    <source>
        <dbReference type="EMBL" id="KXZ52458.1"/>
    </source>
</evidence>
<feature type="transmembrane region" description="Helical" evidence="1">
    <location>
        <begin position="33"/>
        <end position="53"/>
    </location>
</feature>